<sequence>MARPFIHPPLAPAKTESHQRPELPFQNRFTALAEYPRLPTRQPKLINLISAKHFDKGTFSSSSIQKKESYVMKAPESFAQAVNPELTKPTTSSPTEERFNRDIEHSKDENNPAIIKYFRFTIKRFLDHFEWPRHTWFIKYCPNVTKAIIQGGFMNGGIHSERYKSKIGRPNNLSSNLILKRLVLPSKAELREKLKKALENFDKHNEKQIMQLIEDAAFIESSNEDNGDMCNPKGMVLAYIDPNYE</sequence>
<protein>
    <submittedName>
        <fullName evidence="2">Uncharacterized protein</fullName>
    </submittedName>
</protein>
<reference evidence="2 3" key="1">
    <citation type="submission" date="2020-09" db="EMBL/GenBank/DDBJ databases">
        <title>De no assembly of potato wild relative species, Solanum commersonii.</title>
        <authorList>
            <person name="Cho K."/>
        </authorList>
    </citation>
    <scope>NUCLEOTIDE SEQUENCE [LARGE SCALE GENOMIC DNA]</scope>
    <source>
        <strain evidence="2">LZ3.2</strain>
        <tissue evidence="2">Leaf</tissue>
    </source>
</reference>
<keyword evidence="3" id="KW-1185">Reference proteome</keyword>
<accession>A0A9J5Z9K7</accession>
<comment type="caution">
    <text evidence="2">The sequence shown here is derived from an EMBL/GenBank/DDBJ whole genome shotgun (WGS) entry which is preliminary data.</text>
</comment>
<dbReference type="AlphaFoldDB" id="A0A9J5Z9K7"/>
<evidence type="ECO:0000313" key="2">
    <source>
        <dbReference type="EMBL" id="KAG5608600.1"/>
    </source>
</evidence>
<gene>
    <name evidence="2" type="ORF">H5410_019881</name>
</gene>
<dbReference type="Proteomes" id="UP000824120">
    <property type="component" value="Chromosome 4"/>
</dbReference>
<feature type="region of interest" description="Disordered" evidence="1">
    <location>
        <begin position="1"/>
        <end position="22"/>
    </location>
</feature>
<feature type="compositionally biased region" description="Pro residues" evidence="1">
    <location>
        <begin position="1"/>
        <end position="11"/>
    </location>
</feature>
<organism evidence="2 3">
    <name type="scientific">Solanum commersonii</name>
    <name type="common">Commerson's wild potato</name>
    <name type="synonym">Commerson's nightshade</name>
    <dbReference type="NCBI Taxonomy" id="4109"/>
    <lineage>
        <taxon>Eukaryota</taxon>
        <taxon>Viridiplantae</taxon>
        <taxon>Streptophyta</taxon>
        <taxon>Embryophyta</taxon>
        <taxon>Tracheophyta</taxon>
        <taxon>Spermatophyta</taxon>
        <taxon>Magnoliopsida</taxon>
        <taxon>eudicotyledons</taxon>
        <taxon>Gunneridae</taxon>
        <taxon>Pentapetalae</taxon>
        <taxon>asterids</taxon>
        <taxon>lamiids</taxon>
        <taxon>Solanales</taxon>
        <taxon>Solanaceae</taxon>
        <taxon>Solanoideae</taxon>
        <taxon>Solaneae</taxon>
        <taxon>Solanum</taxon>
    </lineage>
</organism>
<name>A0A9J5Z9K7_SOLCO</name>
<proteinExistence type="predicted"/>
<dbReference type="OrthoDB" id="1328733at2759"/>
<evidence type="ECO:0000256" key="1">
    <source>
        <dbReference type="SAM" id="MobiDB-lite"/>
    </source>
</evidence>
<evidence type="ECO:0000313" key="3">
    <source>
        <dbReference type="Proteomes" id="UP000824120"/>
    </source>
</evidence>
<dbReference type="EMBL" id="JACXVP010000004">
    <property type="protein sequence ID" value="KAG5608600.1"/>
    <property type="molecule type" value="Genomic_DNA"/>
</dbReference>